<sequence>MVLHRAVQILLFSGPTPAHLAPPYCLSSLLWGHPSRQAPESLLCVSINTQSCGSALPPPSLDWLTGCDWQSQSGVQVPGEPIFLWTSLD</sequence>
<reference evidence="2" key="1">
    <citation type="journal article" date="2017" name="Nat. Commun.">
        <title>The North American bullfrog draft genome provides insight into hormonal regulation of long noncoding RNA.</title>
        <authorList>
            <person name="Hammond S.A."/>
            <person name="Warren R.L."/>
            <person name="Vandervalk B.P."/>
            <person name="Kucuk E."/>
            <person name="Khan H."/>
            <person name="Gibb E.A."/>
            <person name="Pandoh P."/>
            <person name="Kirk H."/>
            <person name="Zhao Y."/>
            <person name="Jones M."/>
            <person name="Mungall A.J."/>
            <person name="Coope R."/>
            <person name="Pleasance S."/>
            <person name="Moore R.A."/>
            <person name="Holt R.A."/>
            <person name="Round J.M."/>
            <person name="Ohora S."/>
            <person name="Walle B.V."/>
            <person name="Veldhoen N."/>
            <person name="Helbing C.C."/>
            <person name="Birol I."/>
        </authorList>
    </citation>
    <scope>NUCLEOTIDE SEQUENCE [LARGE SCALE GENOMIC DNA]</scope>
</reference>
<keyword evidence="2" id="KW-1185">Reference proteome</keyword>
<dbReference type="EMBL" id="KV979597">
    <property type="protein sequence ID" value="PIO15584.1"/>
    <property type="molecule type" value="Genomic_DNA"/>
</dbReference>
<dbReference type="Proteomes" id="UP000228934">
    <property type="component" value="Unassembled WGS sequence"/>
</dbReference>
<protein>
    <submittedName>
        <fullName evidence="1">Uncharacterized protein</fullName>
    </submittedName>
</protein>
<dbReference type="AlphaFoldDB" id="A0A2G9QJ10"/>
<accession>A0A2G9QJ10</accession>
<proteinExistence type="predicted"/>
<organism evidence="1 2">
    <name type="scientific">Aquarana catesbeiana</name>
    <name type="common">American bullfrog</name>
    <name type="synonym">Rana catesbeiana</name>
    <dbReference type="NCBI Taxonomy" id="8400"/>
    <lineage>
        <taxon>Eukaryota</taxon>
        <taxon>Metazoa</taxon>
        <taxon>Chordata</taxon>
        <taxon>Craniata</taxon>
        <taxon>Vertebrata</taxon>
        <taxon>Euteleostomi</taxon>
        <taxon>Amphibia</taxon>
        <taxon>Batrachia</taxon>
        <taxon>Anura</taxon>
        <taxon>Neobatrachia</taxon>
        <taxon>Ranoidea</taxon>
        <taxon>Ranidae</taxon>
        <taxon>Aquarana</taxon>
    </lineage>
</organism>
<gene>
    <name evidence="1" type="ORF">AB205_0206540</name>
</gene>
<name>A0A2G9QJ10_AQUCT</name>
<evidence type="ECO:0000313" key="2">
    <source>
        <dbReference type="Proteomes" id="UP000228934"/>
    </source>
</evidence>
<evidence type="ECO:0000313" key="1">
    <source>
        <dbReference type="EMBL" id="PIO15584.1"/>
    </source>
</evidence>